<dbReference type="AlphaFoldDB" id="A0A0U1L0X7"/>
<dbReference type="EMBL" id="CTRP01000012">
    <property type="protein sequence ID" value="CQR73326.1"/>
    <property type="molecule type" value="Genomic_DNA"/>
</dbReference>
<protein>
    <submittedName>
        <fullName evidence="1">Uncharacterized protein</fullName>
    </submittedName>
</protein>
<dbReference type="RefSeq" id="WP_021168112.1">
    <property type="nucleotide sequence ID" value="NZ_CTRP01000012.1"/>
</dbReference>
<accession>A0A0U1L0X7</accession>
<organism evidence="1 2">
    <name type="scientific">Sporomusa ovata</name>
    <dbReference type="NCBI Taxonomy" id="2378"/>
    <lineage>
        <taxon>Bacteria</taxon>
        <taxon>Bacillati</taxon>
        <taxon>Bacillota</taxon>
        <taxon>Negativicutes</taxon>
        <taxon>Selenomonadales</taxon>
        <taxon>Sporomusaceae</taxon>
        <taxon>Sporomusa</taxon>
    </lineage>
</organism>
<evidence type="ECO:0000313" key="1">
    <source>
        <dbReference type="EMBL" id="CQR73326.1"/>
    </source>
</evidence>
<name>A0A0U1L0X7_9FIRM</name>
<evidence type="ECO:0000313" key="2">
    <source>
        <dbReference type="Proteomes" id="UP000049855"/>
    </source>
</evidence>
<proteinExistence type="predicted"/>
<sequence length="97" mass="11245">MTVDAELYDFLKQNETGLFCRKNEVIAYVHVNFCDLDDFVKMIGVDYLSEGGIEVQLMDSTVCIELNDIIEDGFEHELSDYKNCFSEYNEYFSREAG</sequence>
<keyword evidence="2" id="KW-1185">Reference proteome</keyword>
<dbReference type="Proteomes" id="UP000049855">
    <property type="component" value="Unassembled WGS sequence"/>
</dbReference>
<reference evidence="2" key="1">
    <citation type="submission" date="2015-03" db="EMBL/GenBank/DDBJ databases">
        <authorList>
            <person name="Nijsse Bart"/>
        </authorList>
    </citation>
    <scope>NUCLEOTIDE SEQUENCE [LARGE SCALE GENOMIC DNA]</scope>
</reference>
<gene>
    <name evidence="1" type="ORF">SpAn4DRAFT_2558</name>
</gene>